<feature type="region of interest" description="Disordered" evidence="1">
    <location>
        <begin position="150"/>
        <end position="182"/>
    </location>
</feature>
<organism evidence="2 3">
    <name type="scientific">Sporothrix bragantina</name>
    <dbReference type="NCBI Taxonomy" id="671064"/>
    <lineage>
        <taxon>Eukaryota</taxon>
        <taxon>Fungi</taxon>
        <taxon>Dikarya</taxon>
        <taxon>Ascomycota</taxon>
        <taxon>Pezizomycotina</taxon>
        <taxon>Sordariomycetes</taxon>
        <taxon>Sordariomycetidae</taxon>
        <taxon>Ophiostomatales</taxon>
        <taxon>Ophiostomataceae</taxon>
        <taxon>Sporothrix</taxon>
    </lineage>
</organism>
<proteinExistence type="predicted"/>
<feature type="compositionally biased region" description="Pro residues" evidence="1">
    <location>
        <begin position="1"/>
        <end position="10"/>
    </location>
</feature>
<dbReference type="Proteomes" id="UP001642406">
    <property type="component" value="Unassembled WGS sequence"/>
</dbReference>
<reference evidence="2 3" key="1">
    <citation type="submission" date="2024-01" db="EMBL/GenBank/DDBJ databases">
        <authorList>
            <person name="Allen C."/>
            <person name="Tagirdzhanova G."/>
        </authorList>
    </citation>
    <scope>NUCLEOTIDE SEQUENCE [LARGE SCALE GENOMIC DNA]</scope>
</reference>
<accession>A0ABP0BFT1</accession>
<comment type="caution">
    <text evidence="2">The sequence shown here is derived from an EMBL/GenBank/DDBJ whole genome shotgun (WGS) entry which is preliminary data.</text>
</comment>
<name>A0ABP0BFT1_9PEZI</name>
<evidence type="ECO:0000256" key="1">
    <source>
        <dbReference type="SAM" id="MobiDB-lite"/>
    </source>
</evidence>
<feature type="region of interest" description="Disordered" evidence="1">
    <location>
        <begin position="1"/>
        <end position="89"/>
    </location>
</feature>
<evidence type="ECO:0000313" key="3">
    <source>
        <dbReference type="Proteomes" id="UP001642406"/>
    </source>
</evidence>
<feature type="compositionally biased region" description="Polar residues" evidence="1">
    <location>
        <begin position="173"/>
        <end position="182"/>
    </location>
</feature>
<sequence length="182" mass="18565">MPTAAPPRPPTADSATLASSPLHRPTSDVIVVSEGPQRSPTKRSRTAGETATAAPSTPPLRNALPTTPSTPTGATTTRTVPPATGPLTTAVPRDVARICGILDSHADALTTALSIVYVYEADDRIGAAVDTILQRLFYTVTSQALCTATAPPPAPAAAPATATNPPPTYASKLATQTIPLPQ</sequence>
<gene>
    <name evidence="2" type="ORF">SBRCBS47491_003485</name>
</gene>
<feature type="compositionally biased region" description="Low complexity" evidence="1">
    <location>
        <begin position="65"/>
        <end position="86"/>
    </location>
</feature>
<evidence type="ECO:0000313" key="2">
    <source>
        <dbReference type="EMBL" id="CAK7218366.1"/>
    </source>
</evidence>
<dbReference type="EMBL" id="CAWUHC010000023">
    <property type="protein sequence ID" value="CAK7218366.1"/>
    <property type="molecule type" value="Genomic_DNA"/>
</dbReference>
<protein>
    <submittedName>
        <fullName evidence="2">Uncharacterized protein</fullName>
    </submittedName>
</protein>
<keyword evidence="3" id="KW-1185">Reference proteome</keyword>